<name>W7J4X0_9PSEU</name>
<dbReference type="PATRIC" id="fig|909613.9.peg.604"/>
<gene>
    <name evidence="2" type="ORF">UO65_0589</name>
</gene>
<proteinExistence type="predicted"/>
<accession>W7J4X0</accession>
<dbReference type="EMBL" id="AYXG01000024">
    <property type="protein sequence ID" value="EWC64062.1"/>
    <property type="molecule type" value="Genomic_DNA"/>
</dbReference>
<protein>
    <submittedName>
        <fullName evidence="2">Uncharacterized protein</fullName>
    </submittedName>
</protein>
<dbReference type="RefSeq" id="WP_035278453.1">
    <property type="nucleotide sequence ID" value="NZ_AYXG01000024.1"/>
</dbReference>
<keyword evidence="3" id="KW-1185">Reference proteome</keyword>
<dbReference type="AlphaFoldDB" id="W7J4X0"/>
<sequence>MTTTGSAHTRDVEVTVFPGGALAALRIDAPALRQGGPALAETLLGLVRRATAEADQRARHAFALDPTAANALGLTGDTDLTETAEATTPDSWRLR</sequence>
<feature type="region of interest" description="Disordered" evidence="1">
    <location>
        <begin position="73"/>
        <end position="95"/>
    </location>
</feature>
<feature type="compositionally biased region" description="Low complexity" evidence="1">
    <location>
        <begin position="73"/>
        <end position="88"/>
    </location>
</feature>
<reference evidence="2 3" key="1">
    <citation type="journal article" date="2014" name="Genome Announc.">
        <title>Draft Genome Sequence of the Antitrypanosomally Active Sponge-Associated Bacterium Actinokineospora sp. Strain EG49.</title>
        <authorList>
            <person name="Harjes J."/>
            <person name="Ryu T."/>
            <person name="Abdelmohsen U.R."/>
            <person name="Moitinho-Silva L."/>
            <person name="Horn H."/>
            <person name="Ravasi T."/>
            <person name="Hentschel U."/>
        </authorList>
    </citation>
    <scope>NUCLEOTIDE SEQUENCE [LARGE SCALE GENOMIC DNA]</scope>
    <source>
        <strain evidence="2 3">EG49</strain>
    </source>
</reference>
<dbReference type="eggNOG" id="ENOG502ZMVK">
    <property type="taxonomic scope" value="Bacteria"/>
</dbReference>
<dbReference type="STRING" id="909613.UO65_0589"/>
<organism evidence="2 3">
    <name type="scientific">Actinokineospora spheciospongiae</name>
    <dbReference type="NCBI Taxonomy" id="909613"/>
    <lineage>
        <taxon>Bacteria</taxon>
        <taxon>Bacillati</taxon>
        <taxon>Actinomycetota</taxon>
        <taxon>Actinomycetes</taxon>
        <taxon>Pseudonocardiales</taxon>
        <taxon>Pseudonocardiaceae</taxon>
        <taxon>Actinokineospora</taxon>
    </lineage>
</organism>
<dbReference type="Proteomes" id="UP000019277">
    <property type="component" value="Unassembled WGS sequence"/>
</dbReference>
<evidence type="ECO:0000313" key="3">
    <source>
        <dbReference type="Proteomes" id="UP000019277"/>
    </source>
</evidence>
<evidence type="ECO:0000313" key="2">
    <source>
        <dbReference type="EMBL" id="EWC64062.1"/>
    </source>
</evidence>
<evidence type="ECO:0000256" key="1">
    <source>
        <dbReference type="SAM" id="MobiDB-lite"/>
    </source>
</evidence>
<comment type="caution">
    <text evidence="2">The sequence shown here is derived from an EMBL/GenBank/DDBJ whole genome shotgun (WGS) entry which is preliminary data.</text>
</comment>